<dbReference type="FunFam" id="1.10.10.60:FF:000010">
    <property type="entry name" value="Transcriptional activator Myb isoform A"/>
    <property type="match status" value="1"/>
</dbReference>
<evidence type="ECO:0000313" key="9">
    <source>
        <dbReference type="Proteomes" id="UP000249390"/>
    </source>
</evidence>
<feature type="domain" description="Myb-like" evidence="6">
    <location>
        <begin position="103"/>
        <end position="154"/>
    </location>
</feature>
<keyword evidence="4" id="KW-0539">Nucleus</keyword>
<feature type="compositionally biased region" description="Low complexity" evidence="5">
    <location>
        <begin position="232"/>
        <end position="249"/>
    </location>
</feature>
<name>A0A328DA59_9ASTE</name>
<feature type="compositionally biased region" description="Low complexity" evidence="5">
    <location>
        <begin position="266"/>
        <end position="275"/>
    </location>
</feature>
<dbReference type="AlphaFoldDB" id="A0A328DA59"/>
<gene>
    <name evidence="8" type="ORF">DM860_012149</name>
</gene>
<dbReference type="InterPro" id="IPR017930">
    <property type="entry name" value="Myb_dom"/>
</dbReference>
<evidence type="ECO:0000313" key="8">
    <source>
        <dbReference type="EMBL" id="RAL42366.1"/>
    </source>
</evidence>
<dbReference type="InterPro" id="IPR009057">
    <property type="entry name" value="Homeodomain-like_sf"/>
</dbReference>
<evidence type="ECO:0000256" key="3">
    <source>
        <dbReference type="ARBA" id="ARBA00023125"/>
    </source>
</evidence>
<dbReference type="SUPFAM" id="SSF46689">
    <property type="entry name" value="Homeodomain-like"/>
    <property type="match status" value="1"/>
</dbReference>
<dbReference type="GO" id="GO:0005634">
    <property type="term" value="C:nucleus"/>
    <property type="evidence" value="ECO:0007669"/>
    <property type="project" value="UniProtKB-SubCell"/>
</dbReference>
<dbReference type="InterPro" id="IPR050560">
    <property type="entry name" value="MYB_TF"/>
</dbReference>
<feature type="domain" description="Myb-like" evidence="6">
    <location>
        <begin position="155"/>
        <end position="205"/>
    </location>
</feature>
<feature type="region of interest" description="Disordered" evidence="5">
    <location>
        <begin position="196"/>
        <end position="250"/>
    </location>
</feature>
<feature type="domain" description="HTH myb-type" evidence="7">
    <location>
        <begin position="159"/>
        <end position="209"/>
    </location>
</feature>
<dbReference type="GO" id="GO:0000978">
    <property type="term" value="F:RNA polymerase II cis-regulatory region sequence-specific DNA binding"/>
    <property type="evidence" value="ECO:0007669"/>
    <property type="project" value="TreeGrafter"/>
</dbReference>
<dbReference type="EMBL" id="NQVE01000175">
    <property type="protein sequence ID" value="RAL42366.1"/>
    <property type="molecule type" value="Genomic_DNA"/>
</dbReference>
<accession>A0A328DA59</accession>
<feature type="compositionally biased region" description="Basic residues" evidence="5">
    <location>
        <begin position="203"/>
        <end position="216"/>
    </location>
</feature>
<dbReference type="CDD" id="cd00167">
    <property type="entry name" value="SANT"/>
    <property type="match status" value="2"/>
</dbReference>
<evidence type="ECO:0000259" key="7">
    <source>
        <dbReference type="PROSITE" id="PS51294"/>
    </source>
</evidence>
<evidence type="ECO:0000256" key="4">
    <source>
        <dbReference type="ARBA" id="ARBA00023242"/>
    </source>
</evidence>
<keyword evidence="2" id="KW-0677">Repeat</keyword>
<reference evidence="8 9" key="1">
    <citation type="submission" date="2018-06" db="EMBL/GenBank/DDBJ databases">
        <title>The Genome of Cuscuta australis (Dodder) Provides Insight into the Evolution of Plant Parasitism.</title>
        <authorList>
            <person name="Liu H."/>
        </authorList>
    </citation>
    <scope>NUCLEOTIDE SEQUENCE [LARGE SCALE GENOMIC DNA]</scope>
    <source>
        <strain evidence="9">cv. Yunnan</strain>
        <tissue evidence="8">Vines</tissue>
    </source>
</reference>
<dbReference type="PROSITE" id="PS51294">
    <property type="entry name" value="HTH_MYB"/>
    <property type="match status" value="2"/>
</dbReference>
<dbReference type="Pfam" id="PF13921">
    <property type="entry name" value="Myb_DNA-bind_6"/>
    <property type="match status" value="1"/>
</dbReference>
<dbReference type="GO" id="GO:0010597">
    <property type="term" value="P:green leaf volatile biosynthetic process"/>
    <property type="evidence" value="ECO:0007669"/>
    <property type="project" value="UniProtKB-ARBA"/>
</dbReference>
<dbReference type="PROSITE" id="PS50090">
    <property type="entry name" value="MYB_LIKE"/>
    <property type="match status" value="2"/>
</dbReference>
<keyword evidence="3" id="KW-0238">DNA-binding</keyword>
<comment type="subcellular location">
    <subcellularLocation>
        <location evidence="1">Nucleus</location>
    </subcellularLocation>
</comment>
<feature type="region of interest" description="Disordered" evidence="5">
    <location>
        <begin position="266"/>
        <end position="294"/>
    </location>
</feature>
<comment type="caution">
    <text evidence="8">The sequence shown here is derived from an EMBL/GenBank/DDBJ whole genome shotgun (WGS) entry which is preliminary data.</text>
</comment>
<proteinExistence type="predicted"/>
<dbReference type="PANTHER" id="PTHR45614">
    <property type="entry name" value="MYB PROTEIN-RELATED"/>
    <property type="match status" value="1"/>
</dbReference>
<evidence type="ECO:0000259" key="6">
    <source>
        <dbReference type="PROSITE" id="PS50090"/>
    </source>
</evidence>
<keyword evidence="9" id="KW-1185">Reference proteome</keyword>
<protein>
    <submittedName>
        <fullName evidence="8">Uncharacterized protein</fullName>
    </submittedName>
</protein>
<evidence type="ECO:0000256" key="2">
    <source>
        <dbReference type="ARBA" id="ARBA00022737"/>
    </source>
</evidence>
<dbReference type="PANTHER" id="PTHR45614:SF218">
    <property type="entry name" value="TRANSCRIPTION FACTOR MYB119-RELATED"/>
    <property type="match status" value="1"/>
</dbReference>
<organism evidence="8 9">
    <name type="scientific">Cuscuta australis</name>
    <dbReference type="NCBI Taxonomy" id="267555"/>
    <lineage>
        <taxon>Eukaryota</taxon>
        <taxon>Viridiplantae</taxon>
        <taxon>Streptophyta</taxon>
        <taxon>Embryophyta</taxon>
        <taxon>Tracheophyta</taxon>
        <taxon>Spermatophyta</taxon>
        <taxon>Magnoliopsida</taxon>
        <taxon>eudicotyledons</taxon>
        <taxon>Gunneridae</taxon>
        <taxon>Pentapetalae</taxon>
        <taxon>asterids</taxon>
        <taxon>lamiids</taxon>
        <taxon>Solanales</taxon>
        <taxon>Convolvulaceae</taxon>
        <taxon>Cuscuteae</taxon>
        <taxon>Cuscuta</taxon>
        <taxon>Cuscuta subgen. Grammica</taxon>
        <taxon>Cuscuta sect. Cleistogrammica</taxon>
    </lineage>
</organism>
<evidence type="ECO:0000256" key="1">
    <source>
        <dbReference type="ARBA" id="ARBA00004123"/>
    </source>
</evidence>
<dbReference type="SMART" id="SM00717">
    <property type="entry name" value="SANT"/>
    <property type="match status" value="2"/>
</dbReference>
<dbReference type="Proteomes" id="UP000249390">
    <property type="component" value="Unassembled WGS sequence"/>
</dbReference>
<evidence type="ECO:0000256" key="5">
    <source>
        <dbReference type="SAM" id="MobiDB-lite"/>
    </source>
</evidence>
<dbReference type="Gene3D" id="1.10.10.60">
    <property type="entry name" value="Homeodomain-like"/>
    <property type="match status" value="2"/>
</dbReference>
<sequence>MRGCGSGGGGGLFGRHHLRSTPRLSLDRFLWDHQQQLENKRENSLVTDHNFYDVSSSSSSAVSWLDFQESAFTESAAVSDLGLRSGGLAFDKGSGKRAKGRSSPPLIKGQWTDEEDRNLIRLVKQYGVRKWAQVADKMVGRAGKQCRERWQNHLRPDIKKDSWSEEEERVLVEAHEELGNKWAEIAKRITGRTENSIKNHWNATKRRQTSKRKTTTKKLPPEAAAHGVRGGSSSSTSSTTSSNPTNKSTVLQDYIRTKYLTPNDKSFSSSAAAVVSEDRRRPPPIPLNDPSLSNDDVSPSFMIHQMSSHEDDIIFMQTLFGGNPLRDHGVTDDCHAMSYDDSVIEGSQDQDMSYGDCLPSEGGVEVYQGSECGLPPSLPTVTLPVPPEGNHHPAADRYISYLLDGGDGSSARADPFEAMSRAGLSYPPYDYSPSPLSALTGKGGKGRDMDLMELIFCSSRSSQGSNNTNED</sequence>
<dbReference type="GO" id="GO:0000981">
    <property type="term" value="F:DNA-binding transcription factor activity, RNA polymerase II-specific"/>
    <property type="evidence" value="ECO:0007669"/>
    <property type="project" value="TreeGrafter"/>
</dbReference>
<feature type="domain" description="HTH myb-type" evidence="7">
    <location>
        <begin position="103"/>
        <end position="158"/>
    </location>
</feature>
<dbReference type="InterPro" id="IPR001005">
    <property type="entry name" value="SANT/Myb"/>
</dbReference>